<evidence type="ECO:0000256" key="1">
    <source>
        <dbReference type="SAM" id="MobiDB-lite"/>
    </source>
</evidence>
<protein>
    <submittedName>
        <fullName evidence="2">Uncharacterized protein</fullName>
    </submittedName>
</protein>
<name>A0A4U7KWP1_9BASI</name>
<dbReference type="AlphaFoldDB" id="A0A4U7KWP1"/>
<feature type="region of interest" description="Disordered" evidence="1">
    <location>
        <begin position="302"/>
        <end position="322"/>
    </location>
</feature>
<evidence type="ECO:0000313" key="2">
    <source>
        <dbReference type="EMBL" id="TKY87888.1"/>
    </source>
</evidence>
<dbReference type="Proteomes" id="UP000306050">
    <property type="component" value="Chromosome SGRAM_19"/>
</dbReference>
<accession>A0A4U7KWP1</accession>
<dbReference type="GeneID" id="40725879"/>
<feature type="compositionally biased region" description="Low complexity" evidence="1">
    <location>
        <begin position="310"/>
        <end position="322"/>
    </location>
</feature>
<dbReference type="KEGG" id="sgra:EX895_002984"/>
<sequence length="350" mass="38739">MPSILCRAVGGHAPVAHALLDAYSDGLDFDPSAAQAYFAVHNEFTRLLAVLIELSSGLPARGTELAQLQHTNTLLSPRNLFVHDSSVFTALPSNKGTGRQRIIPRFLPHGIGCLVVLYIAEVVPFVHLLYNAVVQPREASPMLLVNHAGKPWETAAISATLKSLCKQYISTTSNGLPLRTWRQLAVSIDRKLIRPMKAWSTDAEDHTHDLQAGHSTNTAQQHYGLDASMLNQLTQESMAAMLDVSERWHAFWQLRSRFQEDVRELTPTGVSHSSTESTKVFHAVKRQLDTVQEDLRLVKQKLEHSTAQPASRHTGTTTSSRSAAILQRSAMLSSRQLGITVHGLWSRLVR</sequence>
<proteinExistence type="predicted"/>
<reference evidence="2 3" key="1">
    <citation type="submission" date="2019-05" db="EMBL/GenBank/DDBJ databases">
        <title>Sporisorium graminicola CBS 10092 draft sequencing and annotation.</title>
        <authorList>
            <person name="Solano-Gonzalez S."/>
            <person name="Caddick M.X."/>
            <person name="Darby A."/>
        </authorList>
    </citation>
    <scope>NUCLEOTIDE SEQUENCE [LARGE SCALE GENOMIC DNA]</scope>
    <source>
        <strain evidence="2 3">CBS 10092</strain>
    </source>
</reference>
<evidence type="ECO:0000313" key="3">
    <source>
        <dbReference type="Proteomes" id="UP000306050"/>
    </source>
</evidence>
<keyword evidence="3" id="KW-1185">Reference proteome</keyword>
<comment type="caution">
    <text evidence="2">The sequence shown here is derived from an EMBL/GenBank/DDBJ whole genome shotgun (WGS) entry which is preliminary data.</text>
</comment>
<dbReference type="OrthoDB" id="2556108at2759"/>
<organism evidence="2 3">
    <name type="scientific">Sporisorium graminicola</name>
    <dbReference type="NCBI Taxonomy" id="280036"/>
    <lineage>
        <taxon>Eukaryota</taxon>
        <taxon>Fungi</taxon>
        <taxon>Dikarya</taxon>
        <taxon>Basidiomycota</taxon>
        <taxon>Ustilaginomycotina</taxon>
        <taxon>Ustilaginomycetes</taxon>
        <taxon>Ustilaginales</taxon>
        <taxon>Ustilaginaceae</taxon>
        <taxon>Sporisorium</taxon>
    </lineage>
</organism>
<gene>
    <name evidence="2" type="ORF">EX895_002984</name>
</gene>
<dbReference type="RefSeq" id="XP_029739873.1">
    <property type="nucleotide sequence ID" value="XM_029883582.1"/>
</dbReference>
<dbReference type="EMBL" id="SRRM01000011">
    <property type="protein sequence ID" value="TKY87888.1"/>
    <property type="molecule type" value="Genomic_DNA"/>
</dbReference>